<feature type="signal peptide" evidence="2">
    <location>
        <begin position="1"/>
        <end position="16"/>
    </location>
</feature>
<dbReference type="InterPro" id="IPR053139">
    <property type="entry name" value="Surface_bspA-like"/>
</dbReference>
<dbReference type="PANTHER" id="PTHR45661">
    <property type="entry name" value="SURFACE ANTIGEN"/>
    <property type="match status" value="1"/>
</dbReference>
<dbReference type="EMBL" id="JAPFFF010000009">
    <property type="protein sequence ID" value="KAK8881889.1"/>
    <property type="molecule type" value="Genomic_DNA"/>
</dbReference>
<sequence length="932" mass="105752">MLYNLPFAFLITFATASKKAIKNREYGTCKPILENEFEFEKFVFSIYEDTNTVSLKCLTFEVYGSINIPSFAIRYNFSSDATLLSEPQNFTVVKIQFECFRNQTHLKSISLPETITTIEEFAFFDCTSLSSFRFPTNVSTIPQSCFYACVNLESIILPKNLISIEAYSFYRCELLRYFSLPSSVQSIGEHAFSFCRCISNTMDIPHDVSCIESWSFSSCILIETVRVGNIDTISHHAFYNCSSLKRIIIDNDQYEDKDKRSAIQITKIKTLDQNNDFYNKRSDRQVLKSIKHTQIFFNSNNFNQDSNEFKKKAEKFQKNRKRNNSLQSIGEYAFSYTSLSNFGNIFQNLSMIGQNCFMHCTKLEYINLTSKLSSIPSNCFWDCTSLSQIILPSTLKIIENSAFKSCISLVQIEIPDSVTEIGDFAFMQCSRLATLNFPNELLKIGQSSFGLCSNLAIPSVFPPKLKSIGSYAFTYCNVKTEEIKLPSSIEKIGNNPFKTSFIEGIDMSINNTFFISYQNVLYSAFYTEEQVKNSEKNKNNVQKDHEPKSIEEAFEIAYPGIPFSSINKKTISFATYSECEKVEILEGTIKIGIDTFSDSVSLKEIIFPSTINSIDAGAFSNSLSLNNISLPPKLTMIGGEAFKNCLKLKGIMYIPSLVTSIGSLAFSCTGIEAFEVSEDNHFFFSQSGCLYNFPRTTLIQYPNGNTNRTSFEIPQYTETIGHSCFLQNRYLEEVIFSSSLIKVEDKAFSMCSLQIIKLNENLNSIGRLSFSQITLLTSIQFPKSLQLIEDGAFSNTPLEYIEFASCSITMSNNVFDLSQLVCVIFPSECNGSKIWNYFPPDKINNPDCFITPTPSISPTYDDHSFKFPFSITVLVLIISAVVFIVTIICISFFAYRNKKKKEKMMKNPNIIESWIIGDPNSTSINYYTQNKK</sequence>
<keyword evidence="1" id="KW-1133">Transmembrane helix</keyword>
<keyword evidence="1" id="KW-0812">Transmembrane</keyword>
<dbReference type="InterPro" id="IPR026906">
    <property type="entry name" value="LRR_5"/>
</dbReference>
<name>A0ABR2JT28_9EUKA</name>
<dbReference type="Gene3D" id="3.80.10.10">
    <property type="entry name" value="Ribonuclease Inhibitor"/>
    <property type="match status" value="3"/>
</dbReference>
<evidence type="ECO:0000313" key="4">
    <source>
        <dbReference type="Proteomes" id="UP001470230"/>
    </source>
</evidence>
<dbReference type="SUPFAM" id="SSF52058">
    <property type="entry name" value="L domain-like"/>
    <property type="match status" value="3"/>
</dbReference>
<reference evidence="3 4" key="1">
    <citation type="submission" date="2024-04" db="EMBL/GenBank/DDBJ databases">
        <title>Tritrichomonas musculus Genome.</title>
        <authorList>
            <person name="Alves-Ferreira E."/>
            <person name="Grigg M."/>
            <person name="Lorenzi H."/>
            <person name="Galac M."/>
        </authorList>
    </citation>
    <scope>NUCLEOTIDE SEQUENCE [LARGE SCALE GENOMIC DNA]</scope>
    <source>
        <strain evidence="3 4">EAF2021</strain>
    </source>
</reference>
<comment type="caution">
    <text evidence="3">The sequence shown here is derived from an EMBL/GenBank/DDBJ whole genome shotgun (WGS) entry which is preliminary data.</text>
</comment>
<feature type="chain" id="PRO_5047325188" description="Surface antigen BspA-like" evidence="2">
    <location>
        <begin position="17"/>
        <end position="932"/>
    </location>
</feature>
<dbReference type="Gene3D" id="3.40.50.12480">
    <property type="match status" value="1"/>
</dbReference>
<feature type="transmembrane region" description="Helical" evidence="1">
    <location>
        <begin position="867"/>
        <end position="895"/>
    </location>
</feature>
<dbReference type="PANTHER" id="PTHR45661:SF3">
    <property type="entry name" value="IG-LIKE DOMAIN-CONTAINING PROTEIN"/>
    <property type="match status" value="1"/>
</dbReference>
<keyword evidence="2" id="KW-0732">Signal</keyword>
<protein>
    <recommendedName>
        <fullName evidence="5">Surface antigen BspA-like</fullName>
    </recommendedName>
</protein>
<keyword evidence="1" id="KW-0472">Membrane</keyword>
<evidence type="ECO:0000256" key="2">
    <source>
        <dbReference type="SAM" id="SignalP"/>
    </source>
</evidence>
<dbReference type="Proteomes" id="UP001470230">
    <property type="component" value="Unassembled WGS sequence"/>
</dbReference>
<evidence type="ECO:0000256" key="1">
    <source>
        <dbReference type="SAM" id="Phobius"/>
    </source>
</evidence>
<proteinExistence type="predicted"/>
<dbReference type="Pfam" id="PF13306">
    <property type="entry name" value="LRR_5"/>
    <property type="match status" value="4"/>
</dbReference>
<gene>
    <name evidence="3" type="ORF">M9Y10_044526</name>
</gene>
<evidence type="ECO:0008006" key="5">
    <source>
        <dbReference type="Google" id="ProtNLM"/>
    </source>
</evidence>
<accession>A0ABR2JT28</accession>
<keyword evidence="4" id="KW-1185">Reference proteome</keyword>
<dbReference type="InterPro" id="IPR032675">
    <property type="entry name" value="LRR_dom_sf"/>
</dbReference>
<evidence type="ECO:0000313" key="3">
    <source>
        <dbReference type="EMBL" id="KAK8881889.1"/>
    </source>
</evidence>
<organism evidence="3 4">
    <name type="scientific">Tritrichomonas musculus</name>
    <dbReference type="NCBI Taxonomy" id="1915356"/>
    <lineage>
        <taxon>Eukaryota</taxon>
        <taxon>Metamonada</taxon>
        <taxon>Parabasalia</taxon>
        <taxon>Tritrichomonadida</taxon>
        <taxon>Tritrichomonadidae</taxon>
        <taxon>Tritrichomonas</taxon>
    </lineage>
</organism>